<proteinExistence type="inferred from homology"/>
<protein>
    <recommendedName>
        <fullName evidence="4">Eukaryotic translation initiation factor 4E type 2</fullName>
    </recommendedName>
</protein>
<dbReference type="GO" id="GO:0016281">
    <property type="term" value="C:eukaryotic translation initiation factor 4F complex"/>
    <property type="evidence" value="ECO:0007669"/>
    <property type="project" value="TreeGrafter"/>
</dbReference>
<dbReference type="GO" id="GO:0000340">
    <property type="term" value="F:RNA 7-methylguanosine cap binding"/>
    <property type="evidence" value="ECO:0007669"/>
    <property type="project" value="TreeGrafter"/>
</dbReference>
<evidence type="ECO:0000313" key="2">
    <source>
        <dbReference type="EMBL" id="RCH83463.1"/>
    </source>
</evidence>
<organism evidence="2 3">
    <name type="scientific">Rhizopus stolonifer</name>
    <name type="common">Rhizopus nigricans</name>
    <dbReference type="NCBI Taxonomy" id="4846"/>
    <lineage>
        <taxon>Eukaryota</taxon>
        <taxon>Fungi</taxon>
        <taxon>Fungi incertae sedis</taxon>
        <taxon>Mucoromycota</taxon>
        <taxon>Mucoromycotina</taxon>
        <taxon>Mucoromycetes</taxon>
        <taxon>Mucorales</taxon>
        <taxon>Mucorineae</taxon>
        <taxon>Rhizopodaceae</taxon>
        <taxon>Rhizopus</taxon>
    </lineage>
</organism>
<evidence type="ECO:0000313" key="3">
    <source>
        <dbReference type="Proteomes" id="UP000253551"/>
    </source>
</evidence>
<dbReference type="GO" id="GO:0003743">
    <property type="term" value="F:translation initiation factor activity"/>
    <property type="evidence" value="ECO:0007669"/>
    <property type="project" value="UniProtKB-KW"/>
</dbReference>
<dbReference type="Pfam" id="PF01652">
    <property type="entry name" value="IF4E"/>
    <property type="match status" value="1"/>
</dbReference>
<dbReference type="InterPro" id="IPR023398">
    <property type="entry name" value="TIF_eIF4e-like"/>
</dbReference>
<dbReference type="AlphaFoldDB" id="A0A367J0I8"/>
<dbReference type="OrthoDB" id="17977at2759"/>
<comment type="similarity">
    <text evidence="1">Belongs to the eukaryotic initiation factor 4E family.</text>
</comment>
<dbReference type="PANTHER" id="PTHR11960">
    <property type="entry name" value="EUKARYOTIC TRANSLATION INITIATION FACTOR 4E RELATED"/>
    <property type="match status" value="1"/>
</dbReference>
<keyword evidence="3" id="KW-1185">Reference proteome</keyword>
<name>A0A367J0I8_RHIST</name>
<dbReference type="InterPro" id="IPR001040">
    <property type="entry name" value="TIF_eIF_4E"/>
</dbReference>
<evidence type="ECO:0000256" key="1">
    <source>
        <dbReference type="RuleBase" id="RU004374"/>
    </source>
</evidence>
<dbReference type="Proteomes" id="UP000253551">
    <property type="component" value="Unassembled WGS sequence"/>
</dbReference>
<accession>A0A367J0I8</accession>
<keyword evidence="1" id="KW-0648">Protein biosynthesis</keyword>
<dbReference type="EMBL" id="PJQM01004737">
    <property type="protein sequence ID" value="RCH83463.1"/>
    <property type="molecule type" value="Genomic_DNA"/>
</dbReference>
<dbReference type="SUPFAM" id="SSF55418">
    <property type="entry name" value="eIF4e-like"/>
    <property type="match status" value="1"/>
</dbReference>
<gene>
    <name evidence="2" type="ORF">CU098_008063</name>
</gene>
<keyword evidence="1" id="KW-0694">RNA-binding</keyword>
<comment type="caution">
    <text evidence="2">The sequence shown here is derived from an EMBL/GenBank/DDBJ whole genome shotgun (WGS) entry which is preliminary data.</text>
</comment>
<sequence>MLPIEFNSIEQLKSEQNIFNHSTSKRKHDILCVHIPTSCIKTRTTAHKPYKQDNGQLETTSKVPFNFSLLENVLFVSTLSECLTRSYDFIDWMDNKQHSFHSHNARRTSIQSDAYSTELIRRFSSGSTTSSLSSISSYFSCQGDAQTHSKDDPGHDGCDTLPIWADPNRIAENPTRFQYLMAYLRQQQFPPSLPLQKSCLFYFSQNTSDYVNAIQCMLQVDTVWKFSSCWRTLKGYKKPSEFSINQNLYCFVQGVQPMWEDPVNAKGGGRLVIVSHQLDNLFEWLLCAFVGGQLYDEGCVGVVVSKKAHGDRVELWFDQYMTQEKVPLLK</sequence>
<keyword evidence="1" id="KW-0396">Initiation factor</keyword>
<reference evidence="2 3" key="1">
    <citation type="journal article" date="2018" name="G3 (Bethesda)">
        <title>Phylogenetic and Phylogenomic Definition of Rhizopus Species.</title>
        <authorList>
            <person name="Gryganskyi A.P."/>
            <person name="Golan J."/>
            <person name="Dolatabadi S."/>
            <person name="Mondo S."/>
            <person name="Robb S."/>
            <person name="Idnurm A."/>
            <person name="Muszewska A."/>
            <person name="Steczkiewicz K."/>
            <person name="Masonjones S."/>
            <person name="Liao H.L."/>
            <person name="Gajdeczka M.T."/>
            <person name="Anike F."/>
            <person name="Vuek A."/>
            <person name="Anishchenko I.M."/>
            <person name="Voigt K."/>
            <person name="de Hoog G.S."/>
            <person name="Smith M.E."/>
            <person name="Heitman J."/>
            <person name="Vilgalys R."/>
            <person name="Stajich J.E."/>
        </authorList>
    </citation>
    <scope>NUCLEOTIDE SEQUENCE [LARGE SCALE GENOMIC DNA]</scope>
    <source>
        <strain evidence="2 3">LSU 92-RS-03</strain>
    </source>
</reference>
<dbReference type="STRING" id="4846.A0A367J0I8"/>
<dbReference type="Gene3D" id="3.30.760.10">
    <property type="entry name" value="RNA Cap, Translation Initiation Factor Eif4e"/>
    <property type="match status" value="1"/>
</dbReference>
<evidence type="ECO:0008006" key="4">
    <source>
        <dbReference type="Google" id="ProtNLM"/>
    </source>
</evidence>